<dbReference type="AlphaFoldDB" id="K5B9W0"/>
<reference evidence="2 3" key="1">
    <citation type="journal article" date="2012" name="J. Bacteriol.">
        <title>Genome sequence of Mycobacterium hassiacum DSM 44199, a rare source of heat-stable mycobacterial proteins.</title>
        <authorList>
            <person name="Tiago I."/>
            <person name="Maranha A."/>
            <person name="Mendes V."/>
            <person name="Alarico S."/>
            <person name="Moynihan P.J."/>
            <person name="Clarke A.J."/>
            <person name="Macedo-Ribeiro S."/>
            <person name="Pereira P.J."/>
            <person name="Empadinhas N."/>
        </authorList>
    </citation>
    <scope>NUCLEOTIDE SEQUENCE [LARGE SCALE GENOMIC DNA]</scope>
    <source>
        <strain evidence="3">DSM 44199 / CIP 105218 / JCM 12690 / 3849</strain>
    </source>
</reference>
<dbReference type="GO" id="GO:0005548">
    <property type="term" value="F:phospholipid transporter activity"/>
    <property type="evidence" value="ECO:0007669"/>
    <property type="project" value="TreeGrafter"/>
</dbReference>
<dbReference type="eggNOG" id="COG0767">
    <property type="taxonomic scope" value="Bacteria"/>
</dbReference>
<feature type="transmembrane region" description="Helical" evidence="1">
    <location>
        <begin position="213"/>
        <end position="232"/>
    </location>
</feature>
<dbReference type="GO" id="GO:0043190">
    <property type="term" value="C:ATP-binding cassette (ABC) transporter complex"/>
    <property type="evidence" value="ECO:0007669"/>
    <property type="project" value="InterPro"/>
</dbReference>
<feature type="transmembrane region" description="Helical" evidence="1">
    <location>
        <begin position="31"/>
        <end position="54"/>
    </location>
</feature>
<feature type="transmembrane region" description="Helical" evidence="1">
    <location>
        <begin position="66"/>
        <end position="88"/>
    </location>
</feature>
<keyword evidence="1" id="KW-0812">Transmembrane</keyword>
<dbReference type="Pfam" id="PF02405">
    <property type="entry name" value="MlaE"/>
    <property type="match status" value="1"/>
</dbReference>
<dbReference type="PANTHER" id="PTHR30188">
    <property type="entry name" value="ABC TRANSPORTER PERMEASE PROTEIN-RELATED"/>
    <property type="match status" value="1"/>
</dbReference>
<evidence type="ECO:0000313" key="2">
    <source>
        <dbReference type="EMBL" id="EKF21175.1"/>
    </source>
</evidence>
<dbReference type="STRING" id="1122247.GCA_000379865_02299"/>
<dbReference type="PATRIC" id="fig|1122247.3.peg.4677"/>
<dbReference type="InterPro" id="IPR030802">
    <property type="entry name" value="Permease_MalE"/>
</dbReference>
<keyword evidence="3" id="KW-1185">Reference proteome</keyword>
<gene>
    <name evidence="2" type="ORF">C731_4878</name>
</gene>
<organism evidence="2 3">
    <name type="scientific">Mycolicibacterium hassiacum (strain DSM 44199 / CIP 105218 / JCM 12690 / 3849)</name>
    <name type="common">Mycobacterium hassiacum</name>
    <dbReference type="NCBI Taxonomy" id="1122247"/>
    <lineage>
        <taxon>Bacteria</taxon>
        <taxon>Bacillati</taxon>
        <taxon>Actinomycetota</taxon>
        <taxon>Actinomycetes</taxon>
        <taxon>Mycobacteriales</taxon>
        <taxon>Mycobacteriaceae</taxon>
        <taxon>Mycolicibacterium</taxon>
    </lineage>
</organism>
<protein>
    <submittedName>
        <fullName evidence="2">Permease family protein</fullName>
    </submittedName>
</protein>
<dbReference type="Proteomes" id="UP000006265">
    <property type="component" value="Unassembled WGS sequence"/>
</dbReference>
<dbReference type="OrthoDB" id="5243306at2"/>
<keyword evidence="1" id="KW-1133">Transmembrane helix</keyword>
<feature type="transmembrane region" description="Helical" evidence="1">
    <location>
        <begin position="164"/>
        <end position="193"/>
    </location>
</feature>
<evidence type="ECO:0000313" key="3">
    <source>
        <dbReference type="Proteomes" id="UP000006265"/>
    </source>
</evidence>
<dbReference type="EMBL" id="AMRA01000156">
    <property type="protein sequence ID" value="EKF21175.1"/>
    <property type="molecule type" value="Genomic_DNA"/>
</dbReference>
<comment type="caution">
    <text evidence="2">The sequence shown here is derived from an EMBL/GenBank/DDBJ whole genome shotgun (WGS) entry which is preliminary data.</text>
</comment>
<sequence length="236" mass="24712">MSLDAIVLMFKPPFAFREFIEQTWFVTRVSLVPTILMTIPFLCLTVFLLNLLIIEVGAADASGAGAALGAVLYIGPVVTVLVISGAGATAMCADLGSRTIREEIDAMRVLGLNPVHRLVVPRVLAATLVATMLTSLVIVVGLFFGFLFSVYVQGVNPGAYIASLTLLVGIPELIIALSKALLFGFFAGLIACYKGLSVGGGPQGVGNAVNETVVFTFITLFLVSTITTIVGAKATL</sequence>
<proteinExistence type="predicted"/>
<name>K5B9W0_MYCHD</name>
<evidence type="ECO:0000256" key="1">
    <source>
        <dbReference type="SAM" id="Phobius"/>
    </source>
</evidence>
<keyword evidence="1" id="KW-0472">Membrane</keyword>
<accession>K5B9W0</accession>
<feature type="transmembrane region" description="Helical" evidence="1">
    <location>
        <begin position="123"/>
        <end position="152"/>
    </location>
</feature>
<dbReference type="PANTHER" id="PTHR30188:SF4">
    <property type="entry name" value="PROTEIN TRIGALACTOSYLDIACYLGLYCEROL 1, CHLOROPLASTIC"/>
    <property type="match status" value="1"/>
</dbReference>